<feature type="transmembrane region" description="Helical" evidence="9">
    <location>
        <begin position="426"/>
        <end position="444"/>
    </location>
</feature>
<reference evidence="10 11" key="1">
    <citation type="submission" date="2019-07" db="EMBL/GenBank/DDBJ databases">
        <title>Genomic Encyclopedia of Archaeal and Bacterial Type Strains, Phase II (KMG-II): from individual species to whole genera.</title>
        <authorList>
            <person name="Goeker M."/>
        </authorList>
    </citation>
    <scope>NUCLEOTIDE SEQUENCE [LARGE SCALE GENOMIC DNA]</scope>
    <source>
        <strain evidence="10 11">ATCC BAA-252</strain>
    </source>
</reference>
<evidence type="ECO:0000256" key="7">
    <source>
        <dbReference type="ARBA" id="ARBA00023136"/>
    </source>
</evidence>
<keyword evidence="6 9" id="KW-1133">Transmembrane helix</keyword>
<feature type="transmembrane region" description="Helical" evidence="9">
    <location>
        <begin position="21"/>
        <end position="44"/>
    </location>
</feature>
<keyword evidence="5 9" id="KW-0812">Transmembrane</keyword>
<dbReference type="Pfam" id="PF13520">
    <property type="entry name" value="AA_permease_2"/>
    <property type="match status" value="1"/>
</dbReference>
<comment type="subcellular location">
    <subcellularLocation>
        <location evidence="1">Cell membrane</location>
        <topology evidence="1">Multi-pass membrane protein</topology>
    </subcellularLocation>
</comment>
<dbReference type="AlphaFoldDB" id="A0A562STU1"/>
<feature type="transmembrane region" description="Helical" evidence="9">
    <location>
        <begin position="97"/>
        <end position="125"/>
    </location>
</feature>
<evidence type="ECO:0000256" key="3">
    <source>
        <dbReference type="ARBA" id="ARBA00021069"/>
    </source>
</evidence>
<evidence type="ECO:0000313" key="11">
    <source>
        <dbReference type="Proteomes" id="UP000320593"/>
    </source>
</evidence>
<comment type="caution">
    <text evidence="10">The sequence shown here is derived from an EMBL/GenBank/DDBJ whole genome shotgun (WGS) entry which is preliminary data.</text>
</comment>
<dbReference type="EMBL" id="VLLF01000007">
    <property type="protein sequence ID" value="TWI84622.1"/>
    <property type="molecule type" value="Genomic_DNA"/>
</dbReference>
<dbReference type="PANTHER" id="PTHR42770:SF18">
    <property type="entry name" value="ARGININE_AGMATINE ANTIPORTER"/>
    <property type="match status" value="1"/>
</dbReference>
<feature type="transmembrane region" description="Helical" evidence="9">
    <location>
        <begin position="283"/>
        <end position="303"/>
    </location>
</feature>
<dbReference type="InterPro" id="IPR050367">
    <property type="entry name" value="APC_superfamily"/>
</dbReference>
<gene>
    <name evidence="10" type="ORF">JM93_02954</name>
</gene>
<feature type="transmembrane region" description="Helical" evidence="9">
    <location>
        <begin position="199"/>
        <end position="220"/>
    </location>
</feature>
<keyword evidence="11" id="KW-1185">Reference proteome</keyword>
<protein>
    <recommendedName>
        <fullName evidence="3">Arginine/agmatine antiporter</fullName>
    </recommendedName>
</protein>
<evidence type="ECO:0000256" key="6">
    <source>
        <dbReference type="ARBA" id="ARBA00022989"/>
    </source>
</evidence>
<feature type="transmembrane region" description="Helical" evidence="9">
    <location>
        <begin position="362"/>
        <end position="388"/>
    </location>
</feature>
<keyword evidence="7 9" id="KW-0472">Membrane</keyword>
<dbReference type="GO" id="GO:0005886">
    <property type="term" value="C:plasma membrane"/>
    <property type="evidence" value="ECO:0007669"/>
    <property type="project" value="UniProtKB-SubCell"/>
</dbReference>
<dbReference type="Gene3D" id="1.20.1740.10">
    <property type="entry name" value="Amino acid/polyamine transporter I"/>
    <property type="match status" value="1"/>
</dbReference>
<evidence type="ECO:0000256" key="2">
    <source>
        <dbReference type="ARBA" id="ARBA00008220"/>
    </source>
</evidence>
<organism evidence="10 11">
    <name type="scientific">Roseibium hamelinense</name>
    <dbReference type="NCBI Taxonomy" id="150831"/>
    <lineage>
        <taxon>Bacteria</taxon>
        <taxon>Pseudomonadati</taxon>
        <taxon>Pseudomonadota</taxon>
        <taxon>Alphaproteobacteria</taxon>
        <taxon>Hyphomicrobiales</taxon>
        <taxon>Stappiaceae</taxon>
        <taxon>Roseibium</taxon>
    </lineage>
</organism>
<dbReference type="GO" id="GO:0022857">
    <property type="term" value="F:transmembrane transporter activity"/>
    <property type="evidence" value="ECO:0007669"/>
    <property type="project" value="InterPro"/>
</dbReference>
<dbReference type="PIRSF" id="PIRSF006060">
    <property type="entry name" value="AA_transporter"/>
    <property type="match status" value="1"/>
</dbReference>
<dbReference type="RefSeq" id="WP_208995191.1">
    <property type="nucleotide sequence ID" value="NZ_SMLY01000067.1"/>
</dbReference>
<feature type="transmembrane region" description="Helical" evidence="9">
    <location>
        <begin position="56"/>
        <end position="76"/>
    </location>
</feature>
<evidence type="ECO:0000256" key="5">
    <source>
        <dbReference type="ARBA" id="ARBA00022692"/>
    </source>
</evidence>
<proteinExistence type="inferred from homology"/>
<feature type="transmembrane region" description="Helical" evidence="9">
    <location>
        <begin position="400"/>
        <end position="420"/>
    </location>
</feature>
<feature type="transmembrane region" description="Helical" evidence="9">
    <location>
        <begin position="337"/>
        <end position="356"/>
    </location>
</feature>
<evidence type="ECO:0000256" key="8">
    <source>
        <dbReference type="ARBA" id="ARBA00045636"/>
    </source>
</evidence>
<evidence type="ECO:0000256" key="9">
    <source>
        <dbReference type="SAM" id="Phobius"/>
    </source>
</evidence>
<name>A0A562STU1_9HYPH</name>
<sequence>MISTLNNRSGMADVSSHRASGDLGLIACTALVVGNMIGSGVFLLPASLASFGAVALYGWVLTSMGAIVLALVFGRLARLTARPGGPYAYTREGFGDFAGFLIAWGYWIALWSGNAAVAVAFVGYLTFLFPPVGENSLYGLGAALSAIWFLTMINIRGVKEASFVQVVTTVLKVLPLLAIGLFGWFWLQPDNFTPMNVSGQSNLSAISATAALTLWAYLGLESATVPAGNVYRPEVTIPRATIIGVVFAAILYISVTAVAIGVLPGTMLALSAAPLADVAASMWGVMGGVLVAAGAVISTFGTLNGFTMLSGQVPYGAALDRVFPDIFAKVTDSGTPANALVISNLLASVLVIMNFSKGLVEAFTFIILLATMASLVPYAFCAVAEIMIRLKRGEKLSDPSLVGVGGLGLLGFIYSLWAIYGSGEDVVFFGFLLLLSGIPVYVLIRLRQARQPSFEALQSD</sequence>
<keyword evidence="4" id="KW-1003">Cell membrane</keyword>
<accession>A0A562STU1</accession>
<comment type="similarity">
    <text evidence="2">Belongs to the amino acid-polyamine-organocation (APC) superfamily. Basic amino acid/polyamine antiporter (APA) (TC 2.A.3.2) family.</text>
</comment>
<dbReference type="InterPro" id="IPR002293">
    <property type="entry name" value="AA/rel_permease1"/>
</dbReference>
<feature type="transmembrane region" description="Helical" evidence="9">
    <location>
        <begin position="162"/>
        <end position="187"/>
    </location>
</feature>
<evidence type="ECO:0000256" key="1">
    <source>
        <dbReference type="ARBA" id="ARBA00004651"/>
    </source>
</evidence>
<dbReference type="PANTHER" id="PTHR42770">
    <property type="entry name" value="AMINO ACID TRANSPORTER-RELATED"/>
    <property type="match status" value="1"/>
</dbReference>
<feature type="transmembrane region" description="Helical" evidence="9">
    <location>
        <begin position="137"/>
        <end position="155"/>
    </location>
</feature>
<feature type="transmembrane region" description="Helical" evidence="9">
    <location>
        <begin position="241"/>
        <end position="263"/>
    </location>
</feature>
<evidence type="ECO:0000256" key="4">
    <source>
        <dbReference type="ARBA" id="ARBA00022475"/>
    </source>
</evidence>
<comment type="function">
    <text evidence="8">Major component of the acid-resistance (AR) system allowing enteric pathogens to survive the acidic environment in the stomach. Exchanges extracellular arginine for its intracellular decarboxylation product agmatine (Agm) thereby expelling intracellular protons. Probably undergoes several conformational states in order to translocate the substrate across the membrane; keeps the substrate accessible to only 1 side of the membrane at a time by opening and closing 3 membrane-internal gates.</text>
</comment>
<evidence type="ECO:0000313" key="10">
    <source>
        <dbReference type="EMBL" id="TWI84622.1"/>
    </source>
</evidence>
<dbReference type="Proteomes" id="UP000320593">
    <property type="component" value="Unassembled WGS sequence"/>
</dbReference>